<comment type="caution">
    <text evidence="1">The sequence shown here is derived from an EMBL/GenBank/DDBJ whole genome shotgun (WGS) entry which is preliminary data.</text>
</comment>
<dbReference type="RefSeq" id="WP_349247034.1">
    <property type="nucleotide sequence ID" value="NZ_JASCXX010000043.1"/>
</dbReference>
<keyword evidence="2" id="KW-1185">Reference proteome</keyword>
<sequence length="678" mass="76949">LGIDRQAVVSRHNIRVNSSSELQVGNGEFAITTDISGLISFSNSAILAHWGWHSDPLPSGQTIDDFEWTIHRGYDGRERPYPLPNGSEIGKWLMSNPHKVNLGRLCLVLIKEDGSMAGMADLQNPKQTLDLWKGLLTSQYDMDGLPVKVETCVHPTWDAIAVRITSPLINAGRLRIRLTFPYPNLADGGSGDFTRPDAHTSNMESRGSRRADIARIADATSYHVGLAWAGGGKLENPAKHEFLLSPEAANQFEFVCTFTPQALPETLPSAAETIDACAKHWPDFWNSGGAIDLSGSSDSRWRELERRIVMSQYAMAVNEAGSYPPPESGLRKDPWHGRFHFEMIWWHGTHWALWDRWPLLNRYLDIYQRYLPGAQETARKQGYKGARWFKCTGNTPVEWPWTSHSWLVWQHPHPIFFAEMDYRAHPTEQTLEKWREVVFNTADFLASFPSRDKENPDRLVLGFPIEDMSEQNPHCETINPAFDLGYFRFGLRIAQRWRERLGMPRDSRYDDVLEHLSPIPVRDRVYIMWESVSLDSGLRDTSVDPWANPKWISDHPSVTGLYGMLPGDGVDLETMQRTYDKVLQTWPRYKWGWDYGMMAMAAVRLGRPETAVDFLLHPDNRYTTNGISGGWYFPGNGALLYAVAMMAAGWDGCPEGNAPGFPNDGTWNVKWEGLKKAP</sequence>
<gene>
    <name evidence="1" type="ORF">QJ522_21355</name>
</gene>
<evidence type="ECO:0000313" key="2">
    <source>
        <dbReference type="Proteomes" id="UP001431776"/>
    </source>
</evidence>
<accession>A0AAW6U6Q2</accession>
<organism evidence="1 2">
    <name type="scientific">Anaerobaca lacustris</name>
    <dbReference type="NCBI Taxonomy" id="3044600"/>
    <lineage>
        <taxon>Bacteria</taxon>
        <taxon>Pseudomonadati</taxon>
        <taxon>Planctomycetota</taxon>
        <taxon>Phycisphaerae</taxon>
        <taxon>Sedimentisphaerales</taxon>
        <taxon>Anaerobacaceae</taxon>
        <taxon>Anaerobaca</taxon>
    </lineage>
</organism>
<dbReference type="AlphaFoldDB" id="A0AAW6U6Q2"/>
<reference evidence="1" key="1">
    <citation type="submission" date="2023-05" db="EMBL/GenBank/DDBJ databases">
        <title>Anaerotaeda fermentans gen. nov., sp. nov., a novel anaerobic planctomycete of the new family within the order Sedimentisphaerales isolated from Taman Peninsula, Russia.</title>
        <authorList>
            <person name="Khomyakova M.A."/>
            <person name="Merkel A.Y."/>
            <person name="Slobodkin A.I."/>
        </authorList>
    </citation>
    <scope>NUCLEOTIDE SEQUENCE</scope>
    <source>
        <strain evidence="1">M17dextr</strain>
    </source>
</reference>
<proteinExistence type="predicted"/>
<dbReference type="SUPFAM" id="SSF48208">
    <property type="entry name" value="Six-hairpin glycosidases"/>
    <property type="match status" value="1"/>
</dbReference>
<evidence type="ECO:0000313" key="1">
    <source>
        <dbReference type="EMBL" id="MDI6451624.1"/>
    </source>
</evidence>
<dbReference type="GO" id="GO:0005975">
    <property type="term" value="P:carbohydrate metabolic process"/>
    <property type="evidence" value="ECO:0007669"/>
    <property type="project" value="InterPro"/>
</dbReference>
<dbReference type="Proteomes" id="UP001431776">
    <property type="component" value="Unassembled WGS sequence"/>
</dbReference>
<dbReference type="InterPro" id="IPR012341">
    <property type="entry name" value="6hp_glycosidase-like_sf"/>
</dbReference>
<dbReference type="InterPro" id="IPR008928">
    <property type="entry name" value="6-hairpin_glycosidase_sf"/>
</dbReference>
<protein>
    <recommendedName>
        <fullName evidence="3">Glycoside hydrolase family 65</fullName>
    </recommendedName>
</protein>
<feature type="non-terminal residue" evidence="1">
    <location>
        <position position="1"/>
    </location>
</feature>
<dbReference type="Gene3D" id="1.50.10.10">
    <property type="match status" value="1"/>
</dbReference>
<dbReference type="EMBL" id="JASCXX010000043">
    <property type="protein sequence ID" value="MDI6451624.1"/>
    <property type="molecule type" value="Genomic_DNA"/>
</dbReference>
<evidence type="ECO:0008006" key="3">
    <source>
        <dbReference type="Google" id="ProtNLM"/>
    </source>
</evidence>
<name>A0AAW6U6Q2_9BACT</name>